<proteinExistence type="predicted"/>
<protein>
    <submittedName>
        <fullName evidence="1">Uncharacterized protein</fullName>
    </submittedName>
</protein>
<reference evidence="1" key="1">
    <citation type="submission" date="2020-03" db="EMBL/GenBank/DDBJ databases">
        <title>The deep terrestrial virosphere.</title>
        <authorList>
            <person name="Holmfeldt K."/>
            <person name="Nilsson E."/>
            <person name="Simone D."/>
            <person name="Lopez-Fernandez M."/>
            <person name="Wu X."/>
            <person name="de Brujin I."/>
            <person name="Lundin D."/>
            <person name="Andersson A."/>
            <person name="Bertilsson S."/>
            <person name="Dopson M."/>
        </authorList>
    </citation>
    <scope>NUCLEOTIDE SEQUENCE</scope>
    <source>
        <strain evidence="1">MM415B05843</strain>
    </source>
</reference>
<organism evidence="1">
    <name type="scientific">viral metagenome</name>
    <dbReference type="NCBI Taxonomy" id="1070528"/>
    <lineage>
        <taxon>unclassified sequences</taxon>
        <taxon>metagenomes</taxon>
        <taxon>organismal metagenomes</taxon>
    </lineage>
</organism>
<evidence type="ECO:0000313" key="1">
    <source>
        <dbReference type="EMBL" id="QJA97941.1"/>
    </source>
</evidence>
<name>A0A6M3LYC3_9ZZZZ</name>
<accession>A0A6M3LYC3</accession>
<gene>
    <name evidence="1" type="ORF">MM415B05843_0010</name>
</gene>
<sequence>MTTREAIVELEDWIHELERGRGRLAAGGRLMYDYDSRVHALRLAIRALREEG</sequence>
<dbReference type="AlphaFoldDB" id="A0A6M3LYC3"/>
<dbReference type="EMBL" id="MT143538">
    <property type="protein sequence ID" value="QJA97941.1"/>
    <property type="molecule type" value="Genomic_DNA"/>
</dbReference>